<name>A0A2T0SXX9_9PSEU</name>
<evidence type="ECO:0000313" key="1">
    <source>
        <dbReference type="EMBL" id="PRY38213.1"/>
    </source>
</evidence>
<dbReference type="Proteomes" id="UP000239494">
    <property type="component" value="Unassembled WGS sequence"/>
</dbReference>
<reference evidence="1 2" key="1">
    <citation type="submission" date="2018-03" db="EMBL/GenBank/DDBJ databases">
        <title>Genomic Encyclopedia of Archaeal and Bacterial Type Strains, Phase II (KMG-II): from individual species to whole genera.</title>
        <authorList>
            <person name="Goeker M."/>
        </authorList>
    </citation>
    <scope>NUCLEOTIDE SEQUENCE [LARGE SCALE GENOMIC DNA]</scope>
    <source>
        <strain evidence="1 2">DSM 44720</strain>
    </source>
</reference>
<protein>
    <recommendedName>
        <fullName evidence="3">Tellurite resistance protein TerB</fullName>
    </recommendedName>
</protein>
<dbReference type="RefSeq" id="WP_106191277.1">
    <property type="nucleotide sequence ID" value="NZ_PVTF01000009.1"/>
</dbReference>
<comment type="caution">
    <text evidence="1">The sequence shown here is derived from an EMBL/GenBank/DDBJ whole genome shotgun (WGS) entry which is preliminary data.</text>
</comment>
<evidence type="ECO:0000313" key="2">
    <source>
        <dbReference type="Proteomes" id="UP000239494"/>
    </source>
</evidence>
<keyword evidence="2" id="KW-1185">Reference proteome</keyword>
<accession>A0A2T0SXX9</accession>
<gene>
    <name evidence="1" type="ORF">CLV43_109434</name>
</gene>
<sequence length="129" mass="13404">MTAYTDEEARTFRTAVFGAMVLVSTADPGALDKESYAGAKAVDLLSPDLRELLRAGQPTLPAGTVSDVENGVLSALRESVAILAAKAPEEVDAFPAAVVEICREVAEADGRVVGAEDAMVAKIEAALTR</sequence>
<evidence type="ECO:0008006" key="3">
    <source>
        <dbReference type="Google" id="ProtNLM"/>
    </source>
</evidence>
<dbReference type="OrthoDB" id="3695500at2"/>
<dbReference type="EMBL" id="PVTF01000009">
    <property type="protein sequence ID" value="PRY38213.1"/>
    <property type="molecule type" value="Genomic_DNA"/>
</dbReference>
<proteinExistence type="predicted"/>
<organism evidence="1 2">
    <name type="scientific">Umezawaea tangerina</name>
    <dbReference type="NCBI Taxonomy" id="84725"/>
    <lineage>
        <taxon>Bacteria</taxon>
        <taxon>Bacillati</taxon>
        <taxon>Actinomycetota</taxon>
        <taxon>Actinomycetes</taxon>
        <taxon>Pseudonocardiales</taxon>
        <taxon>Pseudonocardiaceae</taxon>
        <taxon>Umezawaea</taxon>
    </lineage>
</organism>
<dbReference type="AlphaFoldDB" id="A0A2T0SXX9"/>